<keyword evidence="2" id="KW-0813">Transport</keyword>
<accession>A0A918UYB9</accession>
<dbReference type="SUPFAM" id="SSF52540">
    <property type="entry name" value="P-loop containing nucleoside triphosphate hydrolases"/>
    <property type="match status" value="2"/>
</dbReference>
<sequence>MTTPLVEVENLVVEFPGGGSGGGGGGRGARAVDGLSFTLPQGRALGLVGESGSGKSTVAGALLGLHRGTGALTSGSVRVGGTDVAEASPAALRELRGGVAAMVFQDPLSSLDPYYAIGDQIAEVYRVHTRASRRAARARAVEVLERVGIPDAPRRSRSRPHEFSGGMRQRALIAMALACEPRLLIADEPTTALDVTVQAQILDLLHGLREETGMGLLLVTHDVGVAAESVDEVLVMKEGREVERGPVGEVLTAPRQPYTRALLAAVPRITAVPSPAPAPVPAPVPVPVPGARESSGPGDALLEVSGLRREFGRGKGRVVALDGVDLTVHAGTTLGVVGESGSGKTTLGRVLVRLLDPTAGQVRYDGTEIGGLSEKALRPYRRELQMVFQDPVASLNPRRSVGESIADPLRAAGVRDEELIRRRVQESLERVGLDPDRYAAYPHEFSGGQRQRVGIARALIAEPRLIVCDEPVSALDVTTQAQVTGLLRELQRELGLALVFIAHDLAVVRQISDRVAVMRHGRIVEQGPVDEVYGAPRDPYTRELLAAVPALDPALARARRSARGELAAA</sequence>
<protein>
    <submittedName>
        <fullName evidence="6">ATP-binding protein</fullName>
    </submittedName>
</protein>
<evidence type="ECO:0000256" key="4">
    <source>
        <dbReference type="ARBA" id="ARBA00022840"/>
    </source>
</evidence>
<dbReference type="NCBIfam" id="NF007739">
    <property type="entry name" value="PRK10419.1"/>
    <property type="match status" value="2"/>
</dbReference>
<dbReference type="InterPro" id="IPR003593">
    <property type="entry name" value="AAA+_ATPase"/>
</dbReference>
<reference evidence="6" key="1">
    <citation type="journal article" date="2014" name="Int. J. Syst. Evol. Microbiol.">
        <title>Complete genome sequence of Corynebacterium casei LMG S-19264T (=DSM 44701T), isolated from a smear-ripened cheese.</title>
        <authorList>
            <consortium name="US DOE Joint Genome Institute (JGI-PGF)"/>
            <person name="Walter F."/>
            <person name="Albersmeier A."/>
            <person name="Kalinowski J."/>
            <person name="Ruckert C."/>
        </authorList>
    </citation>
    <scope>NUCLEOTIDE SEQUENCE</scope>
    <source>
        <strain evidence="6">JCM 4988</strain>
    </source>
</reference>
<evidence type="ECO:0000256" key="2">
    <source>
        <dbReference type="ARBA" id="ARBA00022448"/>
    </source>
</evidence>
<keyword evidence="4 6" id="KW-0067">ATP-binding</keyword>
<keyword evidence="7" id="KW-1185">Reference proteome</keyword>
<dbReference type="EMBL" id="BMWG01000013">
    <property type="protein sequence ID" value="GGZ42701.1"/>
    <property type="molecule type" value="Genomic_DNA"/>
</dbReference>
<proteinExistence type="inferred from homology"/>
<dbReference type="PROSITE" id="PS00211">
    <property type="entry name" value="ABC_TRANSPORTER_1"/>
    <property type="match status" value="2"/>
</dbReference>
<evidence type="ECO:0000256" key="1">
    <source>
        <dbReference type="ARBA" id="ARBA00005417"/>
    </source>
</evidence>
<keyword evidence="3" id="KW-0547">Nucleotide-binding</keyword>
<dbReference type="Gene3D" id="3.40.50.300">
    <property type="entry name" value="P-loop containing nucleotide triphosphate hydrolases"/>
    <property type="match status" value="2"/>
</dbReference>
<dbReference type="GO" id="GO:0005524">
    <property type="term" value="F:ATP binding"/>
    <property type="evidence" value="ECO:0007669"/>
    <property type="project" value="UniProtKB-KW"/>
</dbReference>
<dbReference type="RefSeq" id="WP_190124626.1">
    <property type="nucleotide sequence ID" value="NZ_BMWG01000013.1"/>
</dbReference>
<dbReference type="InterPro" id="IPR017871">
    <property type="entry name" value="ABC_transporter-like_CS"/>
</dbReference>
<dbReference type="CDD" id="cd03257">
    <property type="entry name" value="ABC_NikE_OppD_transporters"/>
    <property type="match status" value="2"/>
</dbReference>
<organism evidence="6 7">
    <name type="scientific">Streptomyces inusitatus</name>
    <dbReference type="NCBI Taxonomy" id="68221"/>
    <lineage>
        <taxon>Bacteria</taxon>
        <taxon>Bacillati</taxon>
        <taxon>Actinomycetota</taxon>
        <taxon>Actinomycetes</taxon>
        <taxon>Kitasatosporales</taxon>
        <taxon>Streptomycetaceae</taxon>
        <taxon>Streptomyces</taxon>
    </lineage>
</organism>
<evidence type="ECO:0000256" key="3">
    <source>
        <dbReference type="ARBA" id="ARBA00022741"/>
    </source>
</evidence>
<dbReference type="GO" id="GO:0016887">
    <property type="term" value="F:ATP hydrolysis activity"/>
    <property type="evidence" value="ECO:0007669"/>
    <property type="project" value="InterPro"/>
</dbReference>
<dbReference type="Pfam" id="PF08352">
    <property type="entry name" value="oligo_HPY"/>
    <property type="match status" value="2"/>
</dbReference>
<dbReference type="InterPro" id="IPR013563">
    <property type="entry name" value="Oligopep_ABC_C"/>
</dbReference>
<comment type="similarity">
    <text evidence="1">Belongs to the ABC transporter superfamily.</text>
</comment>
<dbReference type="Pfam" id="PF00005">
    <property type="entry name" value="ABC_tran"/>
    <property type="match status" value="2"/>
</dbReference>
<dbReference type="Proteomes" id="UP000630936">
    <property type="component" value="Unassembled WGS sequence"/>
</dbReference>
<dbReference type="FunFam" id="3.40.50.300:FF:000016">
    <property type="entry name" value="Oligopeptide ABC transporter ATP-binding component"/>
    <property type="match status" value="2"/>
</dbReference>
<name>A0A918UYB9_9ACTN</name>
<dbReference type="AlphaFoldDB" id="A0A918UYB9"/>
<evidence type="ECO:0000313" key="7">
    <source>
        <dbReference type="Proteomes" id="UP000630936"/>
    </source>
</evidence>
<dbReference type="InterPro" id="IPR050319">
    <property type="entry name" value="ABC_transp_ATP-bind"/>
</dbReference>
<dbReference type="InterPro" id="IPR003439">
    <property type="entry name" value="ABC_transporter-like_ATP-bd"/>
</dbReference>
<gene>
    <name evidence="6" type="ORF">GCM10010387_41300</name>
</gene>
<dbReference type="GO" id="GO:0015833">
    <property type="term" value="P:peptide transport"/>
    <property type="evidence" value="ECO:0007669"/>
    <property type="project" value="InterPro"/>
</dbReference>
<evidence type="ECO:0000259" key="5">
    <source>
        <dbReference type="PROSITE" id="PS50893"/>
    </source>
</evidence>
<feature type="domain" description="ABC transporter" evidence="5">
    <location>
        <begin position="302"/>
        <end position="545"/>
    </location>
</feature>
<evidence type="ECO:0000313" key="6">
    <source>
        <dbReference type="EMBL" id="GGZ42701.1"/>
    </source>
</evidence>
<dbReference type="PANTHER" id="PTHR43776">
    <property type="entry name" value="TRANSPORT ATP-BINDING PROTEIN"/>
    <property type="match status" value="1"/>
</dbReference>
<dbReference type="InterPro" id="IPR027417">
    <property type="entry name" value="P-loop_NTPase"/>
</dbReference>
<dbReference type="PROSITE" id="PS50893">
    <property type="entry name" value="ABC_TRANSPORTER_2"/>
    <property type="match status" value="2"/>
</dbReference>
<comment type="caution">
    <text evidence="6">The sequence shown here is derived from an EMBL/GenBank/DDBJ whole genome shotgun (WGS) entry which is preliminary data.</text>
</comment>
<dbReference type="PANTHER" id="PTHR43776:SF7">
    <property type="entry name" value="D,D-DIPEPTIDE TRANSPORT ATP-BINDING PROTEIN DDPF-RELATED"/>
    <property type="match status" value="1"/>
</dbReference>
<reference evidence="6" key="2">
    <citation type="submission" date="2020-09" db="EMBL/GenBank/DDBJ databases">
        <authorList>
            <person name="Sun Q."/>
            <person name="Ohkuma M."/>
        </authorList>
    </citation>
    <scope>NUCLEOTIDE SEQUENCE</scope>
    <source>
        <strain evidence="6">JCM 4988</strain>
    </source>
</reference>
<dbReference type="GO" id="GO:0055085">
    <property type="term" value="P:transmembrane transport"/>
    <property type="evidence" value="ECO:0007669"/>
    <property type="project" value="UniProtKB-ARBA"/>
</dbReference>
<dbReference type="NCBIfam" id="NF008453">
    <property type="entry name" value="PRK11308.1"/>
    <property type="match status" value="2"/>
</dbReference>
<feature type="domain" description="ABC transporter" evidence="5">
    <location>
        <begin position="6"/>
        <end position="263"/>
    </location>
</feature>
<dbReference type="SMART" id="SM00382">
    <property type="entry name" value="AAA"/>
    <property type="match status" value="2"/>
</dbReference>